<gene>
    <name evidence="1" type="ORF">NM688_g815</name>
</gene>
<protein>
    <submittedName>
        <fullName evidence="1">Uncharacterized protein</fullName>
    </submittedName>
</protein>
<reference evidence="1" key="1">
    <citation type="submission" date="2022-07" db="EMBL/GenBank/DDBJ databases">
        <title>Genome Sequence of Phlebia brevispora.</title>
        <authorList>
            <person name="Buettner E."/>
        </authorList>
    </citation>
    <scope>NUCLEOTIDE SEQUENCE</scope>
    <source>
        <strain evidence="1">MPL23</strain>
    </source>
</reference>
<name>A0ACC1TDL8_9APHY</name>
<sequence length="503" mass="57594">MPSRRLLLNAWVVLSLVASVLFVTFALYQGRLYSEHSFMEPARERVTYVETPCSAERPIEQDQPVVMADDTPKWGRLIRRNIVVASMFPHHFDVYMALVWTLQRVLEHLPGTQIRVFAAPFNYGFQSLVEQLGIYRGKRHNSDQLLSFLAGEDGRTVDMVILGTCEVDLRTWHAALLSEWDSRSSSHKFQLVCIVHNAKDTAWQVHITDWARRGAIRLLPIAEHVKTSFRRLFDQHAESANHTLYSAGYENIPIDVHVPVLHLPNLPVKNRSRILSKAVIQGTFDVSRRDYPHIFDDLVSALHEDAAAWGYRPLDGHKYFIPDHRAATPPFELALVGAGTIEIPEELAYMVTVYRDLPYEAFYKLIAGMDIVVPAFADFASYYEDQASSTVALATQLNVPILVTERMRRAYGYIDDDRVVVTRPAAMREVHALKTLRTGDMSSFLQSDPTSSGYSMAKVRGAEEGVRAMFSKGWLREYDEVNRFKRELWHRNEEVVERMLRDL</sequence>
<keyword evidence="2" id="KW-1185">Reference proteome</keyword>
<proteinExistence type="predicted"/>
<dbReference type="EMBL" id="JANHOG010000077">
    <property type="protein sequence ID" value="KAJ3558614.1"/>
    <property type="molecule type" value="Genomic_DNA"/>
</dbReference>
<comment type="caution">
    <text evidence="1">The sequence shown here is derived from an EMBL/GenBank/DDBJ whole genome shotgun (WGS) entry which is preliminary data.</text>
</comment>
<evidence type="ECO:0000313" key="2">
    <source>
        <dbReference type="Proteomes" id="UP001148662"/>
    </source>
</evidence>
<evidence type="ECO:0000313" key="1">
    <source>
        <dbReference type="EMBL" id="KAJ3558614.1"/>
    </source>
</evidence>
<dbReference type="Proteomes" id="UP001148662">
    <property type="component" value="Unassembled WGS sequence"/>
</dbReference>
<accession>A0ACC1TDL8</accession>
<organism evidence="1 2">
    <name type="scientific">Phlebia brevispora</name>
    <dbReference type="NCBI Taxonomy" id="194682"/>
    <lineage>
        <taxon>Eukaryota</taxon>
        <taxon>Fungi</taxon>
        <taxon>Dikarya</taxon>
        <taxon>Basidiomycota</taxon>
        <taxon>Agaricomycotina</taxon>
        <taxon>Agaricomycetes</taxon>
        <taxon>Polyporales</taxon>
        <taxon>Meruliaceae</taxon>
        <taxon>Phlebia</taxon>
    </lineage>
</organism>